<evidence type="ECO:0000313" key="3">
    <source>
        <dbReference type="RefSeq" id="XP_072817674.1"/>
    </source>
</evidence>
<organism evidence="2 3">
    <name type="scientific">Vicugna pacos</name>
    <name type="common">Alpaca</name>
    <name type="synonym">Lama pacos</name>
    <dbReference type="NCBI Taxonomy" id="30538"/>
    <lineage>
        <taxon>Eukaryota</taxon>
        <taxon>Metazoa</taxon>
        <taxon>Chordata</taxon>
        <taxon>Craniata</taxon>
        <taxon>Vertebrata</taxon>
        <taxon>Euteleostomi</taxon>
        <taxon>Mammalia</taxon>
        <taxon>Eutheria</taxon>
        <taxon>Laurasiatheria</taxon>
        <taxon>Artiodactyla</taxon>
        <taxon>Tylopoda</taxon>
        <taxon>Camelidae</taxon>
        <taxon>Vicugna</taxon>
    </lineage>
</organism>
<feature type="compositionally biased region" description="Low complexity" evidence="1">
    <location>
        <begin position="153"/>
        <end position="164"/>
    </location>
</feature>
<evidence type="ECO:0008006" key="4">
    <source>
        <dbReference type="Google" id="ProtNLM"/>
    </source>
</evidence>
<feature type="compositionally biased region" description="Pro residues" evidence="1">
    <location>
        <begin position="181"/>
        <end position="191"/>
    </location>
</feature>
<gene>
    <name evidence="3" type="primary">LOC116280556</name>
</gene>
<sequence>MLEAARNAPAGSTHQHPAGGTSRPSPPRHGDGTHTSEPGHLRTGAGRREGAPRGKSDPGVQKRGGGSPGCSGSRPQKPSRHVRKRPRGPPGPGPTALGPGKPLLRAARTAPAAAYSLQEKSFSSPALTSAGRSPELRVRARRREASRPTGPSAWTAGRRATTAPTPRPRGRARAAAKWRRPPAPSAHPFPAGPGAALPSVASDPGLPSAVVLRAQAPSRSQAKPPPFEESIRTLPPEQPPAFLTPFPKETAYSEAYKTGGVAETGIGMEWSSRRRFGCCSLQGSSLC</sequence>
<accession>A0ABM5D9U9</accession>
<evidence type="ECO:0000313" key="2">
    <source>
        <dbReference type="Proteomes" id="UP001652581"/>
    </source>
</evidence>
<proteinExistence type="predicted"/>
<feature type="compositionally biased region" description="Basic residues" evidence="1">
    <location>
        <begin position="77"/>
        <end position="87"/>
    </location>
</feature>
<keyword evidence="2" id="KW-1185">Reference proteome</keyword>
<evidence type="ECO:0000256" key="1">
    <source>
        <dbReference type="SAM" id="MobiDB-lite"/>
    </source>
</evidence>
<dbReference type="GeneID" id="116280556"/>
<feature type="compositionally biased region" description="Basic and acidic residues" evidence="1">
    <location>
        <begin position="28"/>
        <end position="56"/>
    </location>
</feature>
<dbReference type="RefSeq" id="XP_072817674.1">
    <property type="nucleotide sequence ID" value="XM_072961573.1"/>
</dbReference>
<name>A0ABM5D9U9_VICPA</name>
<reference evidence="3" key="1">
    <citation type="submission" date="2025-08" db="UniProtKB">
        <authorList>
            <consortium name="RefSeq"/>
        </authorList>
    </citation>
    <scope>IDENTIFICATION</scope>
</reference>
<feature type="compositionally biased region" description="Polar residues" evidence="1">
    <location>
        <begin position="118"/>
        <end position="131"/>
    </location>
</feature>
<protein>
    <recommendedName>
        <fullName evidence="4">Basic proline-rich protein-like</fullName>
    </recommendedName>
</protein>
<dbReference type="Proteomes" id="UP001652581">
    <property type="component" value="Chromosome 5"/>
</dbReference>
<feature type="compositionally biased region" description="Basic residues" evidence="1">
    <location>
        <begin position="168"/>
        <end position="180"/>
    </location>
</feature>
<feature type="compositionally biased region" description="Low complexity" evidence="1">
    <location>
        <begin position="94"/>
        <end position="114"/>
    </location>
</feature>
<feature type="region of interest" description="Disordered" evidence="1">
    <location>
        <begin position="1"/>
        <end position="245"/>
    </location>
</feature>
<feature type="compositionally biased region" description="Basic and acidic residues" evidence="1">
    <location>
        <begin position="134"/>
        <end position="146"/>
    </location>
</feature>